<dbReference type="PANTHER" id="PTHR37162">
    <property type="entry name" value="HAT FAMILY DIMERISATION DOMAINCONTAINING PROTEIN-RELATED"/>
    <property type="match status" value="1"/>
</dbReference>
<protein>
    <submittedName>
        <fullName evidence="1">(apollo) hypothetical protein</fullName>
    </submittedName>
</protein>
<reference evidence="1" key="1">
    <citation type="submission" date="2021-04" db="EMBL/GenBank/DDBJ databases">
        <authorList>
            <person name="Tunstrom K."/>
        </authorList>
    </citation>
    <scope>NUCLEOTIDE SEQUENCE</scope>
</reference>
<dbReference type="AlphaFoldDB" id="A0A8S3W1F2"/>
<dbReference type="OrthoDB" id="10023262at2759"/>
<evidence type="ECO:0000313" key="2">
    <source>
        <dbReference type="Proteomes" id="UP000691718"/>
    </source>
</evidence>
<gene>
    <name evidence="1" type="ORF">PAPOLLO_LOCUS1007</name>
</gene>
<accession>A0A8S3W1F2</accession>
<dbReference type="EMBL" id="CAJQZP010000058">
    <property type="protein sequence ID" value="CAG4935508.1"/>
    <property type="molecule type" value="Genomic_DNA"/>
</dbReference>
<proteinExistence type="predicted"/>
<sequence>MKHSTEHVPSTTKDFAVDAIATSNTYARMKENIGPLVSQKVNVSERRTLRAKENSLLGTPSSSKGWLTNVEGQASKAFCKLCKCSLQAQKKDLSNHANCKKHQEAFKFSQLGNSSKKINTFFNKNITFERKVSELKIAAFIAEHCSILAADHLGVLISALDKSSSVLSDLKLHRTKCAGLIKNVISPCILEELIKDIGDSNFSAIIDESTCVDTKKTLCIMIRYFSKTTFKVKTVFYKLLEIEAGDADTLVKAFKDQLFQDGLDIKKLIGIGIDGANVMVGEHHSFSSILKEIVPHVAVVKFVSHSLHLAAENACKVLPTHLEFIVKECHNWFSYSTKRQSDYRLIYEILSGKKPLKIDKLSGTRWLSRIEAITKILEQSGMH</sequence>
<dbReference type="Proteomes" id="UP000691718">
    <property type="component" value="Unassembled WGS sequence"/>
</dbReference>
<evidence type="ECO:0000313" key="1">
    <source>
        <dbReference type="EMBL" id="CAG4935508.1"/>
    </source>
</evidence>
<dbReference type="PANTHER" id="PTHR37162:SF1">
    <property type="entry name" value="BED-TYPE DOMAIN-CONTAINING PROTEIN"/>
    <property type="match status" value="1"/>
</dbReference>
<keyword evidence="2" id="KW-1185">Reference proteome</keyword>
<comment type="caution">
    <text evidence="1">The sequence shown here is derived from an EMBL/GenBank/DDBJ whole genome shotgun (WGS) entry which is preliminary data.</text>
</comment>
<name>A0A8S3W1F2_PARAO</name>
<organism evidence="1 2">
    <name type="scientific">Parnassius apollo</name>
    <name type="common">Apollo butterfly</name>
    <name type="synonym">Papilio apollo</name>
    <dbReference type="NCBI Taxonomy" id="110799"/>
    <lineage>
        <taxon>Eukaryota</taxon>
        <taxon>Metazoa</taxon>
        <taxon>Ecdysozoa</taxon>
        <taxon>Arthropoda</taxon>
        <taxon>Hexapoda</taxon>
        <taxon>Insecta</taxon>
        <taxon>Pterygota</taxon>
        <taxon>Neoptera</taxon>
        <taxon>Endopterygota</taxon>
        <taxon>Lepidoptera</taxon>
        <taxon>Glossata</taxon>
        <taxon>Ditrysia</taxon>
        <taxon>Papilionoidea</taxon>
        <taxon>Papilionidae</taxon>
        <taxon>Parnassiinae</taxon>
        <taxon>Parnassini</taxon>
        <taxon>Parnassius</taxon>
        <taxon>Parnassius</taxon>
    </lineage>
</organism>